<name>A0A9Q0R7E0_ANAIG</name>
<dbReference type="Proteomes" id="UP001149090">
    <property type="component" value="Unassembled WGS sequence"/>
</dbReference>
<comment type="caution">
    <text evidence="2">The sequence shown here is derived from an EMBL/GenBank/DDBJ whole genome shotgun (WGS) entry which is preliminary data.</text>
</comment>
<evidence type="ECO:0000313" key="3">
    <source>
        <dbReference type="Proteomes" id="UP001149090"/>
    </source>
</evidence>
<feature type="transmembrane region" description="Helical" evidence="1">
    <location>
        <begin position="6"/>
        <end position="25"/>
    </location>
</feature>
<keyword evidence="1" id="KW-0812">Transmembrane</keyword>
<keyword evidence="3" id="KW-1185">Reference proteome</keyword>
<evidence type="ECO:0000313" key="2">
    <source>
        <dbReference type="EMBL" id="KAJ5069924.1"/>
    </source>
</evidence>
<proteinExistence type="predicted"/>
<feature type="transmembrane region" description="Helical" evidence="1">
    <location>
        <begin position="115"/>
        <end position="136"/>
    </location>
</feature>
<feature type="transmembrane region" description="Helical" evidence="1">
    <location>
        <begin position="32"/>
        <end position="51"/>
    </location>
</feature>
<keyword evidence="1" id="KW-0472">Membrane</keyword>
<keyword evidence="1" id="KW-1133">Transmembrane helix</keyword>
<gene>
    <name evidence="2" type="ORF">M0811_11436</name>
</gene>
<accession>A0A9Q0R7E0</accession>
<protein>
    <submittedName>
        <fullName evidence="2">Uncharacterized protein</fullName>
    </submittedName>
</protein>
<sequence length="158" mass="18351">MIEWILVILLFLMVIGSTQFFLVQMKATIKEWLIFNACAPSIFLWILGVFIEKIFHLRFLMHSAIIPLTFFGTQGLFIFPWKGMDIIPQISHIFMTLASILTVFQTFVLNDFKQATIGFLFGLLTFPFISIQQNYCARNPEKLKKMLGLSFGEEKKEK</sequence>
<feature type="transmembrane region" description="Helical" evidence="1">
    <location>
        <begin position="57"/>
        <end position="79"/>
    </location>
</feature>
<dbReference type="OMA" id="WLAYNAC"/>
<dbReference type="OrthoDB" id="10511999at2759"/>
<dbReference type="EMBL" id="JAPDFW010000101">
    <property type="protein sequence ID" value="KAJ5069924.1"/>
    <property type="molecule type" value="Genomic_DNA"/>
</dbReference>
<reference evidence="2" key="1">
    <citation type="submission" date="2022-10" db="EMBL/GenBank/DDBJ databases">
        <title>Novel sulphate-reducing endosymbionts in the free-living metamonad Anaeramoeba.</title>
        <authorList>
            <person name="Jerlstrom-Hultqvist J."/>
            <person name="Cepicka I."/>
            <person name="Gallot-Lavallee L."/>
            <person name="Salas-Leiva D."/>
            <person name="Curtis B.A."/>
            <person name="Zahonova K."/>
            <person name="Pipaliya S."/>
            <person name="Dacks J."/>
            <person name="Roger A.J."/>
        </authorList>
    </citation>
    <scope>NUCLEOTIDE SEQUENCE</scope>
    <source>
        <strain evidence="2">BMAN</strain>
    </source>
</reference>
<evidence type="ECO:0000256" key="1">
    <source>
        <dbReference type="SAM" id="Phobius"/>
    </source>
</evidence>
<feature type="transmembrane region" description="Helical" evidence="1">
    <location>
        <begin position="91"/>
        <end position="109"/>
    </location>
</feature>
<organism evidence="2 3">
    <name type="scientific">Anaeramoeba ignava</name>
    <name type="common">Anaerobic marine amoeba</name>
    <dbReference type="NCBI Taxonomy" id="1746090"/>
    <lineage>
        <taxon>Eukaryota</taxon>
        <taxon>Metamonada</taxon>
        <taxon>Anaeramoebidae</taxon>
        <taxon>Anaeramoeba</taxon>
    </lineage>
</organism>
<dbReference type="AlphaFoldDB" id="A0A9Q0R7E0"/>